<reference evidence="3" key="2">
    <citation type="submission" date="2015-01" db="EMBL/GenBank/DDBJ databases">
        <title>Evolutionary Origins and Diversification of the Mycorrhizal Mutualists.</title>
        <authorList>
            <consortium name="DOE Joint Genome Institute"/>
            <consortium name="Mycorrhizal Genomics Consortium"/>
            <person name="Kohler A."/>
            <person name="Kuo A."/>
            <person name="Nagy L.G."/>
            <person name="Floudas D."/>
            <person name="Copeland A."/>
            <person name="Barry K.W."/>
            <person name="Cichocki N."/>
            <person name="Veneault-Fourrey C."/>
            <person name="LaButti K."/>
            <person name="Lindquist E.A."/>
            <person name="Lipzen A."/>
            <person name="Lundell T."/>
            <person name="Morin E."/>
            <person name="Murat C."/>
            <person name="Riley R."/>
            <person name="Ohm R."/>
            <person name="Sun H."/>
            <person name="Tunlid A."/>
            <person name="Henrissat B."/>
            <person name="Grigoriev I.V."/>
            <person name="Hibbett D.S."/>
            <person name="Martin F."/>
        </authorList>
    </citation>
    <scope>NUCLEOTIDE SEQUENCE [LARGE SCALE GENOMIC DNA]</scope>
    <source>
        <strain evidence="3">Ve08.2h10</strain>
    </source>
</reference>
<evidence type="ECO:0008006" key="4">
    <source>
        <dbReference type="Google" id="ProtNLM"/>
    </source>
</evidence>
<keyword evidence="1" id="KW-0732">Signal</keyword>
<name>A0A0D0DLM4_9AGAM</name>
<protein>
    <recommendedName>
        <fullName evidence="4">Extracellular membrane protein CFEM domain-containing protein</fullName>
    </recommendedName>
</protein>
<keyword evidence="3" id="KW-1185">Reference proteome</keyword>
<dbReference type="InParanoid" id="A0A0D0DLM4"/>
<evidence type="ECO:0000313" key="3">
    <source>
        <dbReference type="Proteomes" id="UP000054538"/>
    </source>
</evidence>
<proteinExistence type="predicted"/>
<accession>A0A0D0DLM4</accession>
<sequence>MRSIICLVSFTLLAGQALALTVDVGGTLGNITADDFLNVTDTYLLSDCQTQCNNATAMINTCGTSDQCLCGPSTVTAITSCQQCMFNDLVDQFAESTDPRAGSATALTAYATACSTSVDVTIPTTFIALEVAPNWDGPVGVHLSAPATALSVAAATLLGGGACVLLSNM</sequence>
<organism evidence="2 3">
    <name type="scientific">Paxillus rubicundulus Ve08.2h10</name>
    <dbReference type="NCBI Taxonomy" id="930991"/>
    <lineage>
        <taxon>Eukaryota</taxon>
        <taxon>Fungi</taxon>
        <taxon>Dikarya</taxon>
        <taxon>Basidiomycota</taxon>
        <taxon>Agaricomycotina</taxon>
        <taxon>Agaricomycetes</taxon>
        <taxon>Agaricomycetidae</taxon>
        <taxon>Boletales</taxon>
        <taxon>Paxilineae</taxon>
        <taxon>Paxillaceae</taxon>
        <taxon>Paxillus</taxon>
    </lineage>
</organism>
<feature type="chain" id="PRO_5002208556" description="Extracellular membrane protein CFEM domain-containing protein" evidence="1">
    <location>
        <begin position="20"/>
        <end position="169"/>
    </location>
</feature>
<dbReference type="HOGENOM" id="CLU_132808_0_0_1"/>
<gene>
    <name evidence="2" type="ORF">PAXRUDRAFT_830142</name>
</gene>
<dbReference type="EMBL" id="KN825300">
    <property type="protein sequence ID" value="KIK92238.1"/>
    <property type="molecule type" value="Genomic_DNA"/>
</dbReference>
<evidence type="ECO:0000256" key="1">
    <source>
        <dbReference type="SAM" id="SignalP"/>
    </source>
</evidence>
<dbReference type="Proteomes" id="UP000054538">
    <property type="component" value="Unassembled WGS sequence"/>
</dbReference>
<evidence type="ECO:0000313" key="2">
    <source>
        <dbReference type="EMBL" id="KIK92238.1"/>
    </source>
</evidence>
<dbReference type="AlphaFoldDB" id="A0A0D0DLM4"/>
<feature type="signal peptide" evidence="1">
    <location>
        <begin position="1"/>
        <end position="19"/>
    </location>
</feature>
<dbReference type="OrthoDB" id="2953532at2759"/>
<reference evidence="2 3" key="1">
    <citation type="submission" date="2014-04" db="EMBL/GenBank/DDBJ databases">
        <authorList>
            <consortium name="DOE Joint Genome Institute"/>
            <person name="Kuo A."/>
            <person name="Kohler A."/>
            <person name="Jargeat P."/>
            <person name="Nagy L.G."/>
            <person name="Floudas D."/>
            <person name="Copeland A."/>
            <person name="Barry K.W."/>
            <person name="Cichocki N."/>
            <person name="Veneault-Fourrey C."/>
            <person name="LaButti K."/>
            <person name="Lindquist E.A."/>
            <person name="Lipzen A."/>
            <person name="Lundell T."/>
            <person name="Morin E."/>
            <person name="Murat C."/>
            <person name="Sun H."/>
            <person name="Tunlid A."/>
            <person name="Henrissat B."/>
            <person name="Grigoriev I.V."/>
            <person name="Hibbett D.S."/>
            <person name="Martin F."/>
            <person name="Nordberg H.P."/>
            <person name="Cantor M.N."/>
            <person name="Hua S.X."/>
        </authorList>
    </citation>
    <scope>NUCLEOTIDE SEQUENCE [LARGE SCALE GENOMIC DNA]</scope>
    <source>
        <strain evidence="2 3">Ve08.2h10</strain>
    </source>
</reference>